<dbReference type="PANTHER" id="PTHR34821">
    <property type="entry name" value="INNER MEMBRANE PROTEIN YDCZ"/>
    <property type="match status" value="1"/>
</dbReference>
<keyword evidence="3" id="KW-1185">Reference proteome</keyword>
<dbReference type="RefSeq" id="WP_072426666.1">
    <property type="nucleotide sequence ID" value="NZ_FPKR01000001.1"/>
</dbReference>
<evidence type="ECO:0000313" key="3">
    <source>
        <dbReference type="Proteomes" id="UP000186513"/>
    </source>
</evidence>
<dbReference type="PANTHER" id="PTHR34821:SF2">
    <property type="entry name" value="INNER MEMBRANE PROTEIN YDCZ"/>
    <property type="match status" value="1"/>
</dbReference>
<dbReference type="STRING" id="1121279.SAMN02745887_00107"/>
<accession>A0A1K2H3M1</accession>
<organism evidence="2 3">
    <name type="scientific">Chitinimonas taiwanensis DSM 18899</name>
    <dbReference type="NCBI Taxonomy" id="1121279"/>
    <lineage>
        <taxon>Bacteria</taxon>
        <taxon>Pseudomonadati</taxon>
        <taxon>Pseudomonadota</taxon>
        <taxon>Betaproteobacteria</taxon>
        <taxon>Neisseriales</taxon>
        <taxon>Chitinibacteraceae</taxon>
        <taxon>Chitinimonas</taxon>
    </lineage>
</organism>
<dbReference type="InterPro" id="IPR006750">
    <property type="entry name" value="YdcZ"/>
</dbReference>
<reference evidence="2 3" key="1">
    <citation type="submission" date="2016-11" db="EMBL/GenBank/DDBJ databases">
        <authorList>
            <person name="Jaros S."/>
            <person name="Januszkiewicz K."/>
            <person name="Wedrychowicz H."/>
        </authorList>
    </citation>
    <scope>NUCLEOTIDE SEQUENCE [LARGE SCALE GENOMIC DNA]</scope>
    <source>
        <strain evidence="2 3">DSM 18899</strain>
    </source>
</reference>
<keyword evidence="1" id="KW-0812">Transmembrane</keyword>
<feature type="transmembrane region" description="Helical" evidence="1">
    <location>
        <begin position="129"/>
        <end position="148"/>
    </location>
</feature>
<feature type="transmembrane region" description="Helical" evidence="1">
    <location>
        <begin position="36"/>
        <end position="57"/>
    </location>
</feature>
<proteinExistence type="predicted"/>
<keyword evidence="1" id="KW-1133">Transmembrane helix</keyword>
<gene>
    <name evidence="2" type="ORF">SAMN02745887_00107</name>
</gene>
<dbReference type="AlphaFoldDB" id="A0A1K2H3M1"/>
<dbReference type="OrthoDB" id="9097160at2"/>
<feature type="transmembrane region" description="Helical" evidence="1">
    <location>
        <begin position="96"/>
        <end position="117"/>
    </location>
</feature>
<dbReference type="EMBL" id="FPKR01000001">
    <property type="protein sequence ID" value="SFZ70215.1"/>
    <property type="molecule type" value="Genomic_DNA"/>
</dbReference>
<evidence type="ECO:0000256" key="1">
    <source>
        <dbReference type="SAM" id="Phobius"/>
    </source>
</evidence>
<name>A0A1K2H3M1_9NEIS</name>
<keyword evidence="1" id="KW-0472">Membrane</keyword>
<feature type="transmembrane region" description="Helical" evidence="1">
    <location>
        <begin position="69"/>
        <end position="90"/>
    </location>
</feature>
<dbReference type="Proteomes" id="UP000186513">
    <property type="component" value="Unassembled WGS sequence"/>
</dbReference>
<dbReference type="Pfam" id="PF04657">
    <property type="entry name" value="DMT_YdcZ"/>
    <property type="match status" value="1"/>
</dbReference>
<sequence>MQGVYFLFAFAIGCVVPLQAAVNNQLKGHIGGSTVLAAFISFLVGTLALALLATLSGQRWQNLAGLSQISWWHLSGGLMGAAFVFGTTLLAPRIGVAAMLSLIISGQIVLSLLFDRFGWLGLSMREISTPRLIGALLVVGGVLLVNFGDKLGK</sequence>
<evidence type="ECO:0000313" key="2">
    <source>
        <dbReference type="EMBL" id="SFZ70215.1"/>
    </source>
</evidence>
<protein>
    <submittedName>
        <fullName evidence="2">Transporter family-2 protein</fullName>
    </submittedName>
</protein>
<dbReference type="GO" id="GO:0005886">
    <property type="term" value="C:plasma membrane"/>
    <property type="evidence" value="ECO:0007669"/>
    <property type="project" value="TreeGrafter"/>
</dbReference>